<protein>
    <submittedName>
        <fullName evidence="2">Uncharacterized protein</fullName>
    </submittedName>
</protein>
<name>A0A1G2PLD6_TERXR</name>
<organism evidence="2 3">
    <name type="scientific">Terrybacteria sp. (strain RIFCSPHIGHO2_01_FULL_58_15)</name>
    <dbReference type="NCBI Taxonomy" id="1802363"/>
    <lineage>
        <taxon>Bacteria</taxon>
        <taxon>Candidatus Terryibacteriota</taxon>
    </lineage>
</organism>
<feature type="region of interest" description="Disordered" evidence="1">
    <location>
        <begin position="114"/>
        <end position="136"/>
    </location>
</feature>
<evidence type="ECO:0000256" key="1">
    <source>
        <dbReference type="SAM" id="MobiDB-lite"/>
    </source>
</evidence>
<accession>A0A1G2PLD6</accession>
<gene>
    <name evidence="2" type="ORF">A2682_03885</name>
</gene>
<dbReference type="Proteomes" id="UP000178690">
    <property type="component" value="Unassembled WGS sequence"/>
</dbReference>
<dbReference type="EMBL" id="MHST01000013">
    <property type="protein sequence ID" value="OHA49144.1"/>
    <property type="molecule type" value="Genomic_DNA"/>
</dbReference>
<dbReference type="AlphaFoldDB" id="A0A1G2PLD6"/>
<evidence type="ECO:0000313" key="2">
    <source>
        <dbReference type="EMBL" id="OHA49144.1"/>
    </source>
</evidence>
<sequence length="136" mass="15469">MGTKRLRLVDEVIGVCVTCKNPYFFATEARGTIGTVYVPRDDPNLRIEQGKVVHLRMLHPEVGFVGELLGSRAPKPHPIARVDCGEMRFLKLEHSRIRWVNAVWEYYRDADMEASDSQMRQKPGKPSRPSSHGIPL</sequence>
<comment type="caution">
    <text evidence="2">The sequence shown here is derived from an EMBL/GenBank/DDBJ whole genome shotgun (WGS) entry which is preliminary data.</text>
</comment>
<evidence type="ECO:0000313" key="3">
    <source>
        <dbReference type="Proteomes" id="UP000178690"/>
    </source>
</evidence>
<reference evidence="2 3" key="1">
    <citation type="journal article" date="2016" name="Nat. Commun.">
        <title>Thousands of microbial genomes shed light on interconnected biogeochemical processes in an aquifer system.</title>
        <authorList>
            <person name="Anantharaman K."/>
            <person name="Brown C.T."/>
            <person name="Hug L.A."/>
            <person name="Sharon I."/>
            <person name="Castelle C.J."/>
            <person name="Probst A.J."/>
            <person name="Thomas B.C."/>
            <person name="Singh A."/>
            <person name="Wilkins M.J."/>
            <person name="Karaoz U."/>
            <person name="Brodie E.L."/>
            <person name="Williams K.H."/>
            <person name="Hubbard S.S."/>
            <person name="Banfield J.F."/>
        </authorList>
    </citation>
    <scope>NUCLEOTIDE SEQUENCE [LARGE SCALE GENOMIC DNA]</scope>
    <source>
        <strain evidence="3">RIFCSPHIGHO2_01_FULL_58_15</strain>
    </source>
</reference>
<proteinExistence type="predicted"/>